<comment type="caution">
    <text evidence="1">The sequence shown here is derived from an EMBL/GenBank/DDBJ whole genome shotgun (WGS) entry which is preliminary data.</text>
</comment>
<dbReference type="Proteomes" id="UP000799754">
    <property type="component" value="Unassembled WGS sequence"/>
</dbReference>
<keyword evidence="2" id="KW-1185">Reference proteome</keyword>
<protein>
    <submittedName>
        <fullName evidence="1">Uncharacterized protein</fullName>
    </submittedName>
</protein>
<reference evidence="1" key="1">
    <citation type="journal article" date="2020" name="Stud. Mycol.">
        <title>101 Dothideomycetes genomes: a test case for predicting lifestyles and emergence of pathogens.</title>
        <authorList>
            <person name="Haridas S."/>
            <person name="Albert R."/>
            <person name="Binder M."/>
            <person name="Bloem J."/>
            <person name="Labutti K."/>
            <person name="Salamov A."/>
            <person name="Andreopoulos B."/>
            <person name="Baker S."/>
            <person name="Barry K."/>
            <person name="Bills G."/>
            <person name="Bluhm B."/>
            <person name="Cannon C."/>
            <person name="Castanera R."/>
            <person name="Culley D."/>
            <person name="Daum C."/>
            <person name="Ezra D."/>
            <person name="Gonzalez J."/>
            <person name="Henrissat B."/>
            <person name="Kuo A."/>
            <person name="Liang C."/>
            <person name="Lipzen A."/>
            <person name="Lutzoni F."/>
            <person name="Magnuson J."/>
            <person name="Mondo S."/>
            <person name="Nolan M."/>
            <person name="Ohm R."/>
            <person name="Pangilinan J."/>
            <person name="Park H.-J."/>
            <person name="Ramirez L."/>
            <person name="Alfaro M."/>
            <person name="Sun H."/>
            <person name="Tritt A."/>
            <person name="Yoshinaga Y."/>
            <person name="Zwiers L.-H."/>
            <person name="Turgeon B."/>
            <person name="Goodwin S."/>
            <person name="Spatafora J."/>
            <person name="Crous P."/>
            <person name="Grigoriev I."/>
        </authorList>
    </citation>
    <scope>NUCLEOTIDE SEQUENCE</scope>
    <source>
        <strain evidence="1">CBS 525.71</strain>
    </source>
</reference>
<accession>A0ACB6RHU8</accession>
<sequence length="278" mass="29949">MWQFKIFPAVLAFITTTQAAIKTSIWIDQIPGYSALAPCAENRISAIVRAQASGCGDNQQLTSFSCFCIDQSSYMASVISTAVHDYCAASATAVSASLATPLPEVTDAIDVFNSYCARSTELVWCTSLPLRFLKLPSDRTFTDQQTSTAPAIVVITPAPSSTFATSTFMTISSSTSQASTSSKYVPVAAIAAPVVIGVLAIASIVGLLFFLRRRKAVTAKENPYAPPNDTSQGRLVHREVHEVQSPAQEVVGDTVKYQHELETRPAELEGEKQTRSKR</sequence>
<evidence type="ECO:0000313" key="1">
    <source>
        <dbReference type="EMBL" id="KAF2621461.1"/>
    </source>
</evidence>
<proteinExistence type="predicted"/>
<dbReference type="EMBL" id="MU006755">
    <property type="protein sequence ID" value="KAF2621461.1"/>
    <property type="molecule type" value="Genomic_DNA"/>
</dbReference>
<gene>
    <name evidence="1" type="ORF">BU25DRAFT_238105</name>
</gene>
<organism evidence="1 2">
    <name type="scientific">Macroventuria anomochaeta</name>
    <dbReference type="NCBI Taxonomy" id="301207"/>
    <lineage>
        <taxon>Eukaryota</taxon>
        <taxon>Fungi</taxon>
        <taxon>Dikarya</taxon>
        <taxon>Ascomycota</taxon>
        <taxon>Pezizomycotina</taxon>
        <taxon>Dothideomycetes</taxon>
        <taxon>Pleosporomycetidae</taxon>
        <taxon>Pleosporales</taxon>
        <taxon>Pleosporineae</taxon>
        <taxon>Didymellaceae</taxon>
        <taxon>Macroventuria</taxon>
    </lineage>
</organism>
<name>A0ACB6RHU8_9PLEO</name>
<evidence type="ECO:0000313" key="2">
    <source>
        <dbReference type="Proteomes" id="UP000799754"/>
    </source>
</evidence>